<reference evidence="2" key="1">
    <citation type="submission" date="2019-08" db="EMBL/GenBank/DDBJ databases">
        <authorList>
            <person name="Kucharzyk K."/>
            <person name="Murdoch R.W."/>
            <person name="Higgins S."/>
            <person name="Loffler F."/>
        </authorList>
    </citation>
    <scope>NUCLEOTIDE SEQUENCE</scope>
</reference>
<sequence>MKGKEEINRLVAFDFAGTGVRAIAAEVREDYAIKIVSEEIRKVDEIKNGIIGHPSGTAFNVVALLKELQNSAGLREPIKKFSTAFGGKSMKIVHASVRRKLNKSKEITSDIIDSMAMECEKSYQAQDMLVYDTIPVMYEVDGVEMEKPEGQRGTYIVGNYHLVVGSAQMKVQLHKCLERIYNCHVEHIPLAAEAFAIAVTEEEDRQAGCAVINMGDSSTTLAIYRNEILQYLMVVPLGGRNITKDIEEIGITEAYAEKLKCKKGVALEKAVGAPVNIRIPAKNPADQPVVITTTFLAMIIESRLDEIFQPIFKILNQYEDQIPNGVIVSGGGAKLAEVRDYIEEKSGIQTRYGDHSGWLTPDTPEKFTDLSYAQVVGTIILTHDYRLEHKEVIEKTEVEKKPKRKSITEKITQGIIRFFEEDTEMEVKKEEK</sequence>
<proteinExistence type="predicted"/>
<organism evidence="2">
    <name type="scientific">bioreactor metagenome</name>
    <dbReference type="NCBI Taxonomy" id="1076179"/>
    <lineage>
        <taxon>unclassified sequences</taxon>
        <taxon>metagenomes</taxon>
        <taxon>ecological metagenomes</taxon>
    </lineage>
</organism>
<dbReference type="PANTHER" id="PTHR32432">
    <property type="entry name" value="CELL DIVISION PROTEIN FTSA-RELATED"/>
    <property type="match status" value="1"/>
</dbReference>
<dbReference type="EMBL" id="VSSQ01000198">
    <property type="protein sequence ID" value="MPL84997.1"/>
    <property type="molecule type" value="Genomic_DNA"/>
</dbReference>
<dbReference type="Pfam" id="PF14450">
    <property type="entry name" value="FtsA"/>
    <property type="match status" value="1"/>
</dbReference>
<name>A0A644V184_9ZZZZ</name>
<accession>A0A644V184</accession>
<keyword evidence="2" id="KW-0132">Cell division</keyword>
<dbReference type="SUPFAM" id="SSF53067">
    <property type="entry name" value="Actin-like ATPase domain"/>
    <property type="match status" value="2"/>
</dbReference>
<comment type="caution">
    <text evidence="2">The sequence shown here is derived from an EMBL/GenBank/DDBJ whole genome shotgun (WGS) entry which is preliminary data.</text>
</comment>
<keyword evidence="2" id="KW-0131">Cell cycle</keyword>
<dbReference type="GO" id="GO:0032153">
    <property type="term" value="C:cell division site"/>
    <property type="evidence" value="ECO:0007669"/>
    <property type="project" value="TreeGrafter"/>
</dbReference>
<dbReference type="GO" id="GO:0051301">
    <property type="term" value="P:cell division"/>
    <property type="evidence" value="ECO:0007669"/>
    <property type="project" value="UniProtKB-KW"/>
</dbReference>
<dbReference type="InterPro" id="IPR043129">
    <property type="entry name" value="ATPase_NBD"/>
</dbReference>
<feature type="domain" description="SHS2" evidence="1">
    <location>
        <begin position="10"/>
        <end position="199"/>
    </location>
</feature>
<gene>
    <name evidence="2" type="primary">ftsA_18</name>
    <name evidence="2" type="ORF">SDC9_30963</name>
</gene>
<evidence type="ECO:0000313" key="2">
    <source>
        <dbReference type="EMBL" id="MPL84997.1"/>
    </source>
</evidence>
<dbReference type="InterPro" id="IPR050696">
    <property type="entry name" value="FtsA/MreB"/>
</dbReference>
<protein>
    <submittedName>
        <fullName evidence="2">Cell division protein FtsA</fullName>
    </submittedName>
</protein>
<dbReference type="InterPro" id="IPR003494">
    <property type="entry name" value="SHS2_FtsA"/>
</dbReference>
<dbReference type="GO" id="GO:0009898">
    <property type="term" value="C:cytoplasmic side of plasma membrane"/>
    <property type="evidence" value="ECO:0007669"/>
    <property type="project" value="TreeGrafter"/>
</dbReference>
<dbReference type="SMART" id="SM00842">
    <property type="entry name" value="FtsA"/>
    <property type="match status" value="1"/>
</dbReference>
<dbReference type="AlphaFoldDB" id="A0A644V184"/>
<evidence type="ECO:0000259" key="1">
    <source>
        <dbReference type="SMART" id="SM00842"/>
    </source>
</evidence>
<dbReference type="Gene3D" id="3.30.420.40">
    <property type="match status" value="1"/>
</dbReference>
<dbReference type="PANTHER" id="PTHR32432:SF4">
    <property type="entry name" value="CELL DIVISION PROTEIN FTSA"/>
    <property type="match status" value="1"/>
</dbReference>